<dbReference type="EMBL" id="JACHJS010000001">
    <property type="protein sequence ID" value="MBB4967966.1"/>
    <property type="molecule type" value="Genomic_DNA"/>
</dbReference>
<reference evidence="1 2" key="1">
    <citation type="submission" date="2020-08" db="EMBL/GenBank/DDBJ databases">
        <title>Sequencing the genomes of 1000 actinobacteria strains.</title>
        <authorList>
            <person name="Klenk H.-P."/>
        </authorList>
    </citation>
    <scope>NUCLEOTIDE SEQUENCE [LARGE SCALE GENOMIC DNA]</scope>
    <source>
        <strain evidence="1 2">DSM 45084</strain>
    </source>
</reference>
<keyword evidence="2" id="KW-1185">Reference proteome</keyword>
<name>A0A7W7WYG1_9PSEU</name>
<dbReference type="RefSeq" id="WP_246445332.1">
    <property type="nucleotide sequence ID" value="NZ_BAABAI010000016.1"/>
</dbReference>
<evidence type="ECO:0008006" key="3">
    <source>
        <dbReference type="Google" id="ProtNLM"/>
    </source>
</evidence>
<dbReference type="Proteomes" id="UP000542674">
    <property type="component" value="Unassembled WGS sequence"/>
</dbReference>
<accession>A0A7W7WYG1</accession>
<comment type="caution">
    <text evidence="1">The sequence shown here is derived from an EMBL/GenBank/DDBJ whole genome shotgun (WGS) entry which is preliminary data.</text>
</comment>
<organism evidence="1 2">
    <name type="scientific">Saccharothrix violaceirubra</name>
    <dbReference type="NCBI Taxonomy" id="413306"/>
    <lineage>
        <taxon>Bacteria</taxon>
        <taxon>Bacillati</taxon>
        <taxon>Actinomycetota</taxon>
        <taxon>Actinomycetes</taxon>
        <taxon>Pseudonocardiales</taxon>
        <taxon>Pseudonocardiaceae</taxon>
        <taxon>Saccharothrix</taxon>
    </lineage>
</organism>
<evidence type="ECO:0000313" key="1">
    <source>
        <dbReference type="EMBL" id="MBB4967966.1"/>
    </source>
</evidence>
<gene>
    <name evidence="1" type="ORF">F4559_005325</name>
</gene>
<evidence type="ECO:0000313" key="2">
    <source>
        <dbReference type="Proteomes" id="UP000542674"/>
    </source>
</evidence>
<dbReference type="AlphaFoldDB" id="A0A7W7WYG1"/>
<proteinExistence type="predicted"/>
<protein>
    <recommendedName>
        <fullName evidence="3">Tyr recombinase domain-containing protein</fullName>
    </recommendedName>
</protein>
<sequence>MPDQNGDLLVLQRLGRTTRDLLPLGQISSRSAKVNILRTTGNPSPPNIKIRCYDRLNLPLAAAAGASTRELMHRMGHGSMRAALIYQHATSERIGRSPIG</sequence>